<dbReference type="Proteomes" id="UP000028924">
    <property type="component" value="Unassembled WGS sequence"/>
</dbReference>
<dbReference type="KEGG" id="apro:F751_0956"/>
<gene>
    <name evidence="2" type="ORF">F751_0956</name>
</gene>
<sequence>MCSEGGELGASRALQRHSCQRFPRLQRPTADMHDTTTSRMSDSWERANDHHP</sequence>
<name>A0A087SDD8_AUXPR</name>
<protein>
    <submittedName>
        <fullName evidence="2">Uncharacterized protein</fullName>
    </submittedName>
</protein>
<evidence type="ECO:0000256" key="1">
    <source>
        <dbReference type="SAM" id="MobiDB-lite"/>
    </source>
</evidence>
<feature type="region of interest" description="Disordered" evidence="1">
    <location>
        <begin position="1"/>
        <end position="52"/>
    </location>
</feature>
<dbReference type="AlphaFoldDB" id="A0A087SDD8"/>
<dbReference type="GeneID" id="23612347"/>
<dbReference type="EMBL" id="KL662099">
    <property type="protein sequence ID" value="KFM23742.1"/>
    <property type="molecule type" value="Genomic_DNA"/>
</dbReference>
<evidence type="ECO:0000313" key="3">
    <source>
        <dbReference type="Proteomes" id="UP000028924"/>
    </source>
</evidence>
<organism evidence="2 3">
    <name type="scientific">Auxenochlorella protothecoides</name>
    <name type="common">Green microalga</name>
    <name type="synonym">Chlorella protothecoides</name>
    <dbReference type="NCBI Taxonomy" id="3075"/>
    <lineage>
        <taxon>Eukaryota</taxon>
        <taxon>Viridiplantae</taxon>
        <taxon>Chlorophyta</taxon>
        <taxon>core chlorophytes</taxon>
        <taxon>Trebouxiophyceae</taxon>
        <taxon>Chlorellales</taxon>
        <taxon>Chlorellaceae</taxon>
        <taxon>Auxenochlorella</taxon>
    </lineage>
</organism>
<keyword evidence="3" id="KW-1185">Reference proteome</keyword>
<accession>A0A087SDD8</accession>
<proteinExistence type="predicted"/>
<dbReference type="RefSeq" id="XP_011396618.1">
    <property type="nucleotide sequence ID" value="XM_011398316.1"/>
</dbReference>
<evidence type="ECO:0000313" key="2">
    <source>
        <dbReference type="EMBL" id="KFM23742.1"/>
    </source>
</evidence>
<reference evidence="2 3" key="1">
    <citation type="journal article" date="2014" name="BMC Genomics">
        <title>Oil accumulation mechanisms of the oleaginous microalga Chlorella protothecoides revealed through its genome, transcriptomes, and proteomes.</title>
        <authorList>
            <person name="Gao C."/>
            <person name="Wang Y."/>
            <person name="Shen Y."/>
            <person name="Yan D."/>
            <person name="He X."/>
            <person name="Dai J."/>
            <person name="Wu Q."/>
        </authorList>
    </citation>
    <scope>NUCLEOTIDE SEQUENCE [LARGE SCALE GENOMIC DNA]</scope>
    <source>
        <strain evidence="2 3">0710</strain>
    </source>
</reference>
<feature type="compositionally biased region" description="Basic and acidic residues" evidence="1">
    <location>
        <begin position="30"/>
        <end position="52"/>
    </location>
</feature>